<dbReference type="SUPFAM" id="SSF100950">
    <property type="entry name" value="NagB/RpiA/CoA transferase-like"/>
    <property type="match status" value="1"/>
</dbReference>
<dbReference type="RefSeq" id="WP_186088350.1">
    <property type="nucleotide sequence ID" value="NZ_BMDB01000001.1"/>
</dbReference>
<dbReference type="Proteomes" id="UP000521032">
    <property type="component" value="Unassembled WGS sequence"/>
</dbReference>
<name>A0A6V7RK49_9BACL</name>
<proteinExistence type="predicted"/>
<reference evidence="1 2" key="1">
    <citation type="submission" date="2020-07" db="EMBL/GenBank/DDBJ databases">
        <authorList>
            <person name="Criscuolo A."/>
        </authorList>
    </citation>
    <scope>NUCLEOTIDE SEQUENCE [LARGE SCALE GENOMIC DNA]</scope>
    <source>
        <strain evidence="2">CIP 111030</strain>
    </source>
</reference>
<gene>
    <name evidence="1" type="primary">nagB_1</name>
    <name evidence="1" type="ORF">JEOSCH030_01553</name>
</gene>
<accession>A0A6V7RK49</accession>
<dbReference type="AlphaFoldDB" id="A0A6V7RK49"/>
<organism evidence="1 2">
    <name type="scientific">Phocicoccus schoeneichii</name>
    <dbReference type="NCBI Taxonomy" id="1812261"/>
    <lineage>
        <taxon>Bacteria</taxon>
        <taxon>Bacillati</taxon>
        <taxon>Bacillota</taxon>
        <taxon>Bacilli</taxon>
        <taxon>Bacillales</taxon>
        <taxon>Salinicoccaceae</taxon>
        <taxon>Phocicoccus</taxon>
    </lineage>
</organism>
<sequence length="196" mass="21953">MALNFKIFKTKEDADFYLADIMRKQLNKDPHSVLALDLNDKLDATYNKFLAGTKSNTLNLANAKLFLLNSAGGAKFNQLQIPESQLKNVSNDTELSNELDKKEKINVAILNLDDHSNVGFKRSDDQEQLLAAKELFIYASGTDAAESVLKLYNADLSTSGSLSDVKKHRMVTVVLDQEAASRLDDDFRAYYTYKFA</sequence>
<comment type="caution">
    <text evidence="1">The sequence shown here is derived from an EMBL/GenBank/DDBJ whole genome shotgun (WGS) entry which is preliminary data.</text>
</comment>
<dbReference type="EMBL" id="CAJEWE010000010">
    <property type="protein sequence ID" value="CAD2078546.1"/>
    <property type="molecule type" value="Genomic_DNA"/>
</dbReference>
<protein>
    <submittedName>
        <fullName evidence="1">Glucosamine-6-phosphate deaminase</fullName>
    </submittedName>
</protein>
<evidence type="ECO:0000313" key="1">
    <source>
        <dbReference type="EMBL" id="CAD2078546.1"/>
    </source>
</evidence>
<keyword evidence="2" id="KW-1185">Reference proteome</keyword>
<dbReference type="InterPro" id="IPR037171">
    <property type="entry name" value="NagB/RpiA_transferase-like"/>
</dbReference>
<evidence type="ECO:0000313" key="2">
    <source>
        <dbReference type="Proteomes" id="UP000521032"/>
    </source>
</evidence>